<dbReference type="InterPro" id="IPR001680">
    <property type="entry name" value="WD40_rpt"/>
</dbReference>
<proteinExistence type="predicted"/>
<feature type="domain" description="Anaphase-promoting complex subunit 4-like WD40" evidence="4">
    <location>
        <begin position="155"/>
        <end position="232"/>
    </location>
</feature>
<dbReference type="InParanoid" id="E2BIK8"/>
<dbReference type="OrthoDB" id="10261640at2759"/>
<dbReference type="KEGG" id="hst:105183212"/>
<evidence type="ECO:0000313" key="6">
    <source>
        <dbReference type="Proteomes" id="UP000008237"/>
    </source>
</evidence>
<dbReference type="AlphaFoldDB" id="E2BIK8"/>
<feature type="repeat" description="WD" evidence="3">
    <location>
        <begin position="388"/>
        <end position="424"/>
    </location>
</feature>
<feature type="repeat" description="WD" evidence="3">
    <location>
        <begin position="103"/>
        <end position="138"/>
    </location>
</feature>
<accession>E2BIK8</accession>
<protein>
    <submittedName>
        <fullName evidence="5">Angio-associated migratory cell protein</fullName>
    </submittedName>
</protein>
<dbReference type="InterPro" id="IPR015943">
    <property type="entry name" value="WD40/YVTN_repeat-like_dom_sf"/>
</dbReference>
<evidence type="ECO:0000256" key="1">
    <source>
        <dbReference type="ARBA" id="ARBA00022574"/>
    </source>
</evidence>
<name>E2BIK8_HARSA</name>
<dbReference type="InterPro" id="IPR011047">
    <property type="entry name" value="Quinoprotein_ADH-like_sf"/>
</dbReference>
<evidence type="ECO:0000256" key="3">
    <source>
        <dbReference type="PROSITE-ProRule" id="PRU00221"/>
    </source>
</evidence>
<dbReference type="InterPro" id="IPR024977">
    <property type="entry name" value="Apc4-like_WD40_dom"/>
</dbReference>
<dbReference type="Gene3D" id="2.130.10.10">
    <property type="entry name" value="YVTN repeat-like/Quinoprotein amine dehydrogenase"/>
    <property type="match status" value="1"/>
</dbReference>
<dbReference type="FunCoup" id="E2BIK8">
    <property type="interactions" value="1984"/>
</dbReference>
<reference evidence="5 6" key="1">
    <citation type="journal article" date="2010" name="Science">
        <title>Genomic comparison of the ants Camponotus floridanus and Harpegnathos saltator.</title>
        <authorList>
            <person name="Bonasio R."/>
            <person name="Zhang G."/>
            <person name="Ye C."/>
            <person name="Mutti N.S."/>
            <person name="Fang X."/>
            <person name="Qin N."/>
            <person name="Donahue G."/>
            <person name="Yang P."/>
            <person name="Li Q."/>
            <person name="Li C."/>
            <person name="Zhang P."/>
            <person name="Huang Z."/>
            <person name="Berger S.L."/>
            <person name="Reinberg D."/>
            <person name="Wang J."/>
            <person name="Liebig J."/>
        </authorList>
    </citation>
    <scope>NUCLEOTIDE SEQUENCE [LARGE SCALE GENOMIC DNA]</scope>
    <source>
        <strain evidence="5 6">R22 G/1</strain>
    </source>
</reference>
<evidence type="ECO:0000259" key="4">
    <source>
        <dbReference type="Pfam" id="PF12894"/>
    </source>
</evidence>
<keyword evidence="2" id="KW-0677">Repeat</keyword>
<keyword evidence="1 3" id="KW-0853">WD repeat</keyword>
<evidence type="ECO:0000313" key="5">
    <source>
        <dbReference type="EMBL" id="EFN84455.1"/>
    </source>
</evidence>
<dbReference type="Pfam" id="PF00400">
    <property type="entry name" value="WD40"/>
    <property type="match status" value="3"/>
</dbReference>
<dbReference type="PROSITE" id="PS50294">
    <property type="entry name" value="WD_REPEATS_REGION"/>
    <property type="match status" value="1"/>
</dbReference>
<gene>
    <name evidence="5" type="ORF">EAI_13145</name>
</gene>
<dbReference type="PANTHER" id="PTHR19857">
    <property type="entry name" value="MITOCHONDRIAL DIVISION PROTEIN 1-RELATED"/>
    <property type="match status" value="1"/>
</dbReference>
<organism evidence="6">
    <name type="scientific">Harpegnathos saltator</name>
    <name type="common">Jerdon's jumping ant</name>
    <dbReference type="NCBI Taxonomy" id="610380"/>
    <lineage>
        <taxon>Eukaryota</taxon>
        <taxon>Metazoa</taxon>
        <taxon>Ecdysozoa</taxon>
        <taxon>Arthropoda</taxon>
        <taxon>Hexapoda</taxon>
        <taxon>Insecta</taxon>
        <taxon>Pterygota</taxon>
        <taxon>Neoptera</taxon>
        <taxon>Endopterygota</taxon>
        <taxon>Hymenoptera</taxon>
        <taxon>Apocrita</taxon>
        <taxon>Aculeata</taxon>
        <taxon>Formicoidea</taxon>
        <taxon>Formicidae</taxon>
        <taxon>Ponerinae</taxon>
        <taxon>Ponerini</taxon>
        <taxon>Harpegnathos</taxon>
    </lineage>
</organism>
<dbReference type="OMA" id="SIWDYSK"/>
<sequence length="424" mass="46127">MDLEEMDELSNEDIEEIIDVNTTLDIAAVNNLTSIVHPSDPASSVKEDPLAVCVFTGHCTVGGLNASVFCCCLSRNGELAATGGDQNLAFTWNTTTGGTNLTCSDHLDSIVFVEFNHNDTYLVTCDISGIIQLWQLSNNIRCWRTEISDLQWAKWHPSANVFLASDQTGQIYMWKLPQGQCKIFHGTGSPVNCGAIFPDGKFLAVGHMDGTIRVIHLKDGTVSATIPISQGHNKLVTAIDCYIKYNLIISVAIDGRTILSTAHNGKVICVLQDLSSTVVPAESCKQTQEDEDTIDEDTIDESAHNENWAETVAFCKDPLLPLAATGTVNGEIFIYDILKQVLRHKVDVNMGGLVTKILWKGDTSIFFASGSAVARCIDGKTGNCLQTFKGHNDDVLDLHISQNGERLLTVSDDTLAIVYDISSI</sequence>
<dbReference type="InterPro" id="IPR051179">
    <property type="entry name" value="WD_repeat_multifunction"/>
</dbReference>
<dbReference type="SUPFAM" id="SSF50998">
    <property type="entry name" value="Quinoprotein alcohol dehydrogenase-like"/>
    <property type="match status" value="1"/>
</dbReference>
<dbReference type="EMBL" id="GL448516">
    <property type="protein sequence ID" value="EFN84455.1"/>
    <property type="molecule type" value="Genomic_DNA"/>
</dbReference>
<dbReference type="PANTHER" id="PTHR19857:SF8">
    <property type="entry name" value="ANGIO-ASSOCIATED MIGRATORY CELL PROTEIN"/>
    <property type="match status" value="1"/>
</dbReference>
<dbReference type="Proteomes" id="UP000008237">
    <property type="component" value="Unassembled WGS sequence"/>
</dbReference>
<dbReference type="PROSITE" id="PS50082">
    <property type="entry name" value="WD_REPEATS_2"/>
    <property type="match status" value="2"/>
</dbReference>
<dbReference type="Pfam" id="PF12894">
    <property type="entry name" value="ANAPC4_WD40"/>
    <property type="match status" value="1"/>
</dbReference>
<dbReference type="SMART" id="SM00320">
    <property type="entry name" value="WD40"/>
    <property type="match status" value="7"/>
</dbReference>
<keyword evidence="6" id="KW-1185">Reference proteome</keyword>
<dbReference type="STRING" id="610380.E2BIK8"/>
<evidence type="ECO:0000256" key="2">
    <source>
        <dbReference type="ARBA" id="ARBA00022737"/>
    </source>
</evidence>